<dbReference type="Proteomes" id="UP001497623">
    <property type="component" value="Unassembled WGS sequence"/>
</dbReference>
<gene>
    <name evidence="2" type="ORF">MNOR_LOCUS40524</name>
</gene>
<comment type="caution">
    <text evidence="2">The sequence shown here is derived from an EMBL/GenBank/DDBJ whole genome shotgun (WGS) entry which is preliminary data.</text>
</comment>
<dbReference type="AlphaFoldDB" id="A0AAV2SQP4"/>
<reference evidence="2 3" key="1">
    <citation type="submission" date="2024-05" db="EMBL/GenBank/DDBJ databases">
        <authorList>
            <person name="Wallberg A."/>
        </authorList>
    </citation>
    <scope>NUCLEOTIDE SEQUENCE [LARGE SCALE GENOMIC DNA]</scope>
</reference>
<evidence type="ECO:0000313" key="3">
    <source>
        <dbReference type="Proteomes" id="UP001497623"/>
    </source>
</evidence>
<feature type="region of interest" description="Disordered" evidence="1">
    <location>
        <begin position="13"/>
        <end position="42"/>
    </location>
</feature>
<name>A0AAV2SQP4_MEGNR</name>
<organism evidence="2 3">
    <name type="scientific">Meganyctiphanes norvegica</name>
    <name type="common">Northern krill</name>
    <name type="synonym">Thysanopoda norvegica</name>
    <dbReference type="NCBI Taxonomy" id="48144"/>
    <lineage>
        <taxon>Eukaryota</taxon>
        <taxon>Metazoa</taxon>
        <taxon>Ecdysozoa</taxon>
        <taxon>Arthropoda</taxon>
        <taxon>Crustacea</taxon>
        <taxon>Multicrustacea</taxon>
        <taxon>Malacostraca</taxon>
        <taxon>Eumalacostraca</taxon>
        <taxon>Eucarida</taxon>
        <taxon>Euphausiacea</taxon>
        <taxon>Euphausiidae</taxon>
        <taxon>Meganyctiphanes</taxon>
    </lineage>
</organism>
<proteinExistence type="predicted"/>
<evidence type="ECO:0000313" key="2">
    <source>
        <dbReference type="EMBL" id="CAL4239321.1"/>
    </source>
</evidence>
<feature type="non-terminal residue" evidence="2">
    <location>
        <position position="1"/>
    </location>
</feature>
<accession>A0AAV2SQP4</accession>
<evidence type="ECO:0000256" key="1">
    <source>
        <dbReference type="SAM" id="MobiDB-lite"/>
    </source>
</evidence>
<protein>
    <submittedName>
        <fullName evidence="2">Uncharacterized protein</fullName>
    </submittedName>
</protein>
<keyword evidence="3" id="KW-1185">Reference proteome</keyword>
<feature type="non-terminal residue" evidence="2">
    <location>
        <position position="115"/>
    </location>
</feature>
<sequence length="115" mass="13205">NFRAEEELKELLGKRSAEDDVVTKTKKIKSDSEKTQETVSRELSSIKEELRMTEELPRIAVHTIETAESCIHEVAVPPEQEFVPLDPPKEPPVRTYPFILDPFQKESILCIDNNQ</sequence>
<dbReference type="EMBL" id="CAXKWB010125263">
    <property type="protein sequence ID" value="CAL4239321.1"/>
    <property type="molecule type" value="Genomic_DNA"/>
</dbReference>